<gene>
    <name evidence="1" type="ORF">BSQ44_13435</name>
</gene>
<dbReference type="EMBL" id="CP018171">
    <property type="protein sequence ID" value="APH72255.1"/>
    <property type="molecule type" value="Genomic_DNA"/>
</dbReference>
<dbReference type="Proteomes" id="UP000182840">
    <property type="component" value="Chromosome"/>
</dbReference>
<dbReference type="STRING" id="1670800.BSQ44_13435"/>
<name>A0A1L3SSF0_9HYPH</name>
<dbReference type="KEGG" id="meso:BSQ44_13435"/>
<organism evidence="1 2">
    <name type="scientific">Aquibium oceanicum</name>
    <dbReference type="NCBI Taxonomy" id="1670800"/>
    <lineage>
        <taxon>Bacteria</taxon>
        <taxon>Pseudomonadati</taxon>
        <taxon>Pseudomonadota</taxon>
        <taxon>Alphaproteobacteria</taxon>
        <taxon>Hyphomicrobiales</taxon>
        <taxon>Phyllobacteriaceae</taxon>
        <taxon>Aquibium</taxon>
    </lineage>
</organism>
<accession>A0A1L3SSF0</accession>
<evidence type="ECO:0000313" key="1">
    <source>
        <dbReference type="EMBL" id="APH72255.1"/>
    </source>
</evidence>
<evidence type="ECO:0000313" key="2">
    <source>
        <dbReference type="Proteomes" id="UP000182840"/>
    </source>
</evidence>
<sequence>MTDVNRISDRLANDPLVTDYDFWRAIKDVEYEIHSADTSGSPIPIDLLQWRKILRKAQSKRQDSER</sequence>
<reference evidence="2" key="1">
    <citation type="submission" date="2016-11" db="EMBL/GenBank/DDBJ databases">
        <title>Mesorhizobium oceanicum sp. nov., isolated from deep seawater in South China Sea.</title>
        <authorList>
            <person name="Fu G.-Y."/>
        </authorList>
    </citation>
    <scope>NUCLEOTIDE SEQUENCE [LARGE SCALE GENOMIC DNA]</scope>
    <source>
        <strain evidence="2">B7</strain>
    </source>
</reference>
<protein>
    <submittedName>
        <fullName evidence="1">Uncharacterized protein</fullName>
    </submittedName>
</protein>
<dbReference type="RefSeq" id="WP_072604970.1">
    <property type="nucleotide sequence ID" value="NZ_CP018171.1"/>
</dbReference>
<keyword evidence="2" id="KW-1185">Reference proteome</keyword>
<dbReference type="AlphaFoldDB" id="A0A1L3SSF0"/>
<proteinExistence type="predicted"/>
<dbReference type="OrthoDB" id="8087291at2"/>